<dbReference type="EMBL" id="AOMA01000107">
    <property type="protein sequence ID" value="EMA37346.1"/>
    <property type="molecule type" value="Genomic_DNA"/>
</dbReference>
<sequence>MRLDATGNTTVVVGDTMSNDSRSNGTLLVPVANEETVERQLETAVDLAADRSYHVRFVYVLVVPDQLSLVDGRRYLLEDEDERMLAAAVRAVEERGIDADSRIRIARGVATGIVGSVEEYDVDAVLMGWRGRPPRSGIVLGSYLDRVLRNAPCDVLVERIRTPRPDVSRLLVPVVGGPHDEFAVEAAASIARQQDAAVALLHVLEPDEPELERAEAEALLAETTTRFDDVSAVDRTLIEADDVGGAITDRTADHDVTVLGASRGGLLRQGLLGTISEGVGRHAAGSVVLARRHDPVPSRLRRAASALW</sequence>
<comment type="caution">
    <text evidence="3">The sequence shown here is derived from an EMBL/GenBank/DDBJ whole genome shotgun (WGS) entry which is preliminary data.</text>
</comment>
<dbReference type="SUPFAM" id="SSF52402">
    <property type="entry name" value="Adenine nucleotide alpha hydrolases-like"/>
    <property type="match status" value="2"/>
</dbReference>
<keyword evidence="4" id="KW-1185">Reference proteome</keyword>
<proteinExistence type="inferred from homology"/>
<dbReference type="InterPro" id="IPR014729">
    <property type="entry name" value="Rossmann-like_a/b/a_fold"/>
</dbReference>
<evidence type="ECO:0000259" key="2">
    <source>
        <dbReference type="Pfam" id="PF00582"/>
    </source>
</evidence>
<dbReference type="eggNOG" id="arCOG00449">
    <property type="taxonomic scope" value="Archaea"/>
</dbReference>
<dbReference type="PANTHER" id="PTHR46268:SF6">
    <property type="entry name" value="UNIVERSAL STRESS PROTEIN UP12"/>
    <property type="match status" value="1"/>
</dbReference>
<dbReference type="CDD" id="cd00293">
    <property type="entry name" value="USP-like"/>
    <property type="match status" value="2"/>
</dbReference>
<feature type="domain" description="UspA" evidence="2">
    <location>
        <begin position="26"/>
        <end position="157"/>
    </location>
</feature>
<dbReference type="Proteomes" id="UP000011607">
    <property type="component" value="Unassembled WGS sequence"/>
</dbReference>
<reference evidence="3 4" key="1">
    <citation type="journal article" date="2014" name="PLoS Genet.">
        <title>Phylogenetically driven sequencing of extremely halophilic archaea reveals strategies for static and dynamic osmo-response.</title>
        <authorList>
            <person name="Becker E.A."/>
            <person name="Seitzer P.M."/>
            <person name="Tritt A."/>
            <person name="Larsen D."/>
            <person name="Krusor M."/>
            <person name="Yao A.I."/>
            <person name="Wu D."/>
            <person name="Madern D."/>
            <person name="Eisen J.A."/>
            <person name="Darling A.E."/>
            <person name="Facciotti M.T."/>
        </authorList>
    </citation>
    <scope>NUCLEOTIDE SEQUENCE [LARGE SCALE GENOMIC DNA]</scope>
    <source>
        <strain evidence="3 4">JCM 10879</strain>
    </source>
</reference>
<dbReference type="Gene3D" id="3.40.50.12370">
    <property type="match status" value="1"/>
</dbReference>
<dbReference type="STRING" id="1227454.C446_10845"/>
<comment type="similarity">
    <text evidence="1">Belongs to the universal stress protein A family.</text>
</comment>
<dbReference type="PRINTS" id="PR01438">
    <property type="entry name" value="UNVRSLSTRESS"/>
</dbReference>
<evidence type="ECO:0000313" key="3">
    <source>
        <dbReference type="EMBL" id="EMA37346.1"/>
    </source>
</evidence>
<dbReference type="Pfam" id="PF00582">
    <property type="entry name" value="Usp"/>
    <property type="match status" value="2"/>
</dbReference>
<dbReference type="InterPro" id="IPR006015">
    <property type="entry name" value="Universal_stress_UspA"/>
</dbReference>
<feature type="domain" description="UspA" evidence="2">
    <location>
        <begin position="169"/>
        <end position="291"/>
    </location>
</feature>
<protein>
    <submittedName>
        <fullName evidence="3">UspA domain-containing protein</fullName>
    </submittedName>
</protein>
<dbReference type="AlphaFoldDB" id="M0LV46"/>
<organism evidence="3 4">
    <name type="scientific">Halobiforma nitratireducens JCM 10879</name>
    <dbReference type="NCBI Taxonomy" id="1227454"/>
    <lineage>
        <taxon>Archaea</taxon>
        <taxon>Methanobacteriati</taxon>
        <taxon>Methanobacteriota</taxon>
        <taxon>Stenosarchaea group</taxon>
        <taxon>Halobacteria</taxon>
        <taxon>Halobacteriales</taxon>
        <taxon>Natrialbaceae</taxon>
        <taxon>Halobiforma</taxon>
    </lineage>
</organism>
<dbReference type="InterPro" id="IPR006016">
    <property type="entry name" value="UspA"/>
</dbReference>
<name>M0LV46_9EURY</name>
<evidence type="ECO:0000256" key="1">
    <source>
        <dbReference type="ARBA" id="ARBA00008791"/>
    </source>
</evidence>
<evidence type="ECO:0000313" key="4">
    <source>
        <dbReference type="Proteomes" id="UP000011607"/>
    </source>
</evidence>
<accession>M0LV46</accession>
<gene>
    <name evidence="3" type="ORF">C446_10845</name>
</gene>
<dbReference type="Gene3D" id="3.40.50.620">
    <property type="entry name" value="HUPs"/>
    <property type="match status" value="1"/>
</dbReference>
<dbReference type="PANTHER" id="PTHR46268">
    <property type="entry name" value="STRESS RESPONSE PROTEIN NHAX"/>
    <property type="match status" value="1"/>
</dbReference>